<accession>A0ABX8JH55</accession>
<keyword evidence="2" id="KW-1185">Reference proteome</keyword>
<organism evidence="1 2">
    <name type="scientific">Geomonas diazotrophica</name>
    <dbReference type="NCBI Taxonomy" id="2843197"/>
    <lineage>
        <taxon>Bacteria</taxon>
        <taxon>Pseudomonadati</taxon>
        <taxon>Thermodesulfobacteriota</taxon>
        <taxon>Desulfuromonadia</taxon>
        <taxon>Geobacterales</taxon>
        <taxon>Geobacteraceae</taxon>
        <taxon>Geomonas</taxon>
    </lineage>
</organism>
<gene>
    <name evidence="1" type="ORF">KP005_00005</name>
</gene>
<evidence type="ECO:0000313" key="2">
    <source>
        <dbReference type="Proteomes" id="UP000683493"/>
    </source>
</evidence>
<name>A0ABX8JH55_9BACT</name>
<protein>
    <submittedName>
        <fullName evidence="1">Uncharacterized protein</fullName>
    </submittedName>
</protein>
<dbReference type="Proteomes" id="UP000683493">
    <property type="component" value="Chromosome"/>
</dbReference>
<sequence length="116" mass="12264">MGCIVAAVLVLFSRFGVWINLASPWANVACNVRLDNGLELHGGGHLRHRTRRLCHHPDHHKQWVTTAGNWSGALDFSGNRGVVNGTGNVQLNGAAAGRINSNGAGTFSGTAAGRVR</sequence>
<dbReference type="EMBL" id="CP076724">
    <property type="protein sequence ID" value="QWV97720.1"/>
    <property type="molecule type" value="Genomic_DNA"/>
</dbReference>
<evidence type="ECO:0000313" key="1">
    <source>
        <dbReference type="EMBL" id="QWV97720.1"/>
    </source>
</evidence>
<proteinExistence type="predicted"/>
<reference evidence="1 2" key="1">
    <citation type="submission" date="2021-06" db="EMBL/GenBank/DDBJ databases">
        <title>Gemonas diversity in paddy soil.</title>
        <authorList>
            <person name="Liu G."/>
        </authorList>
    </citation>
    <scope>NUCLEOTIDE SEQUENCE [LARGE SCALE GENOMIC DNA]</scope>
    <source>
        <strain evidence="1 2">RG29</strain>
    </source>
</reference>